<organism evidence="2 3">
    <name type="scientific">Ancylostoma duodenale</name>
    <dbReference type="NCBI Taxonomy" id="51022"/>
    <lineage>
        <taxon>Eukaryota</taxon>
        <taxon>Metazoa</taxon>
        <taxon>Ecdysozoa</taxon>
        <taxon>Nematoda</taxon>
        <taxon>Chromadorea</taxon>
        <taxon>Rhabditida</taxon>
        <taxon>Rhabditina</taxon>
        <taxon>Rhabditomorpha</taxon>
        <taxon>Strongyloidea</taxon>
        <taxon>Ancylostomatidae</taxon>
        <taxon>Ancylostomatinae</taxon>
        <taxon>Ancylostoma</taxon>
    </lineage>
</organism>
<dbReference type="OrthoDB" id="5593455at2759"/>
<sequence length="108" mass="12220">ATISEHRVPVAMAINEYSHVWFKAGNVEDRVTRTFGTVLISFAASSLPLLTDVHSDIELLQFNLTDADMIKSVVPNKQVIRYELCDDARVTQPPLLITSYWKCEDDHT</sequence>
<protein>
    <recommendedName>
        <fullName evidence="1">Muniscin C-terminal domain-containing protein</fullName>
    </recommendedName>
</protein>
<gene>
    <name evidence="2" type="ORF">ANCDUO_26206</name>
</gene>
<dbReference type="AlphaFoldDB" id="A0A0C2C2J6"/>
<dbReference type="EMBL" id="KN782898">
    <property type="protein sequence ID" value="KIH43782.1"/>
    <property type="molecule type" value="Genomic_DNA"/>
</dbReference>
<name>A0A0C2C2J6_9BILA</name>
<evidence type="ECO:0000259" key="1">
    <source>
        <dbReference type="Pfam" id="PF10291"/>
    </source>
</evidence>
<feature type="non-terminal residue" evidence="2">
    <location>
        <position position="1"/>
    </location>
</feature>
<dbReference type="Pfam" id="PF10291">
    <property type="entry name" value="muHD"/>
    <property type="match status" value="1"/>
</dbReference>
<proteinExistence type="predicted"/>
<evidence type="ECO:0000313" key="2">
    <source>
        <dbReference type="EMBL" id="KIH43782.1"/>
    </source>
</evidence>
<feature type="non-terminal residue" evidence="2">
    <location>
        <position position="108"/>
    </location>
</feature>
<feature type="domain" description="Muniscin C-terminal" evidence="1">
    <location>
        <begin position="9"/>
        <end position="80"/>
    </location>
</feature>
<reference evidence="2 3" key="1">
    <citation type="submission" date="2013-12" db="EMBL/GenBank/DDBJ databases">
        <title>Draft genome of the parsitic nematode Ancylostoma duodenale.</title>
        <authorList>
            <person name="Mitreva M."/>
        </authorList>
    </citation>
    <scope>NUCLEOTIDE SEQUENCE [LARGE SCALE GENOMIC DNA]</scope>
    <source>
        <strain evidence="2 3">Zhejiang</strain>
    </source>
</reference>
<accession>A0A0C2C2J6</accession>
<dbReference type="Proteomes" id="UP000054047">
    <property type="component" value="Unassembled WGS sequence"/>
</dbReference>
<dbReference type="InterPro" id="IPR018808">
    <property type="entry name" value="Muniscin_C"/>
</dbReference>
<evidence type="ECO:0000313" key="3">
    <source>
        <dbReference type="Proteomes" id="UP000054047"/>
    </source>
</evidence>
<keyword evidence="3" id="KW-1185">Reference proteome</keyword>